<gene>
    <name evidence="5" type="ORF">F0P96_06705</name>
</gene>
<comment type="similarity">
    <text evidence="3">Belongs to the acetyltransferase family. RimJ subfamily.</text>
</comment>
<evidence type="ECO:0000259" key="4">
    <source>
        <dbReference type="PROSITE" id="PS51186"/>
    </source>
</evidence>
<evidence type="ECO:0000256" key="1">
    <source>
        <dbReference type="ARBA" id="ARBA00022679"/>
    </source>
</evidence>
<dbReference type="InterPro" id="IPR016181">
    <property type="entry name" value="Acyl_CoA_acyltransferase"/>
</dbReference>
<organism evidence="5 6">
    <name type="scientific">Hymenobacter busanensis</name>
    <dbReference type="NCBI Taxonomy" id="2607656"/>
    <lineage>
        <taxon>Bacteria</taxon>
        <taxon>Pseudomonadati</taxon>
        <taxon>Bacteroidota</taxon>
        <taxon>Cytophagia</taxon>
        <taxon>Cytophagales</taxon>
        <taxon>Hymenobacteraceae</taxon>
        <taxon>Hymenobacter</taxon>
    </lineage>
</organism>
<evidence type="ECO:0000313" key="6">
    <source>
        <dbReference type="Proteomes" id="UP000326380"/>
    </source>
</evidence>
<evidence type="ECO:0000256" key="2">
    <source>
        <dbReference type="ARBA" id="ARBA00023315"/>
    </source>
</evidence>
<keyword evidence="2" id="KW-0012">Acyltransferase</keyword>
<dbReference type="Gene3D" id="3.40.630.30">
    <property type="match status" value="1"/>
</dbReference>
<evidence type="ECO:0000313" key="5">
    <source>
        <dbReference type="EMBL" id="KAA9338517.1"/>
    </source>
</evidence>
<keyword evidence="1" id="KW-0808">Transferase</keyword>
<dbReference type="InterPro" id="IPR000182">
    <property type="entry name" value="GNAT_dom"/>
</dbReference>
<name>A0A7L5A214_9BACT</name>
<dbReference type="Pfam" id="PF13302">
    <property type="entry name" value="Acetyltransf_3"/>
    <property type="match status" value="1"/>
</dbReference>
<accession>A0A7L5A214</accession>
<evidence type="ECO:0000256" key="3">
    <source>
        <dbReference type="ARBA" id="ARBA00038502"/>
    </source>
</evidence>
<dbReference type="Proteomes" id="UP000326380">
    <property type="component" value="Unassembled WGS sequence"/>
</dbReference>
<dbReference type="SUPFAM" id="SSF55729">
    <property type="entry name" value="Acyl-CoA N-acyltransferases (Nat)"/>
    <property type="match status" value="1"/>
</dbReference>
<dbReference type="GO" id="GO:0016747">
    <property type="term" value="F:acyltransferase activity, transferring groups other than amino-acyl groups"/>
    <property type="evidence" value="ECO:0007669"/>
    <property type="project" value="InterPro"/>
</dbReference>
<keyword evidence="6" id="KW-1185">Reference proteome</keyword>
<feature type="domain" description="N-acetyltransferase" evidence="4">
    <location>
        <begin position="16"/>
        <end position="188"/>
    </location>
</feature>
<dbReference type="PROSITE" id="PS51186">
    <property type="entry name" value="GNAT"/>
    <property type="match status" value="1"/>
</dbReference>
<dbReference type="InterPro" id="IPR051531">
    <property type="entry name" value="N-acetyltransferase"/>
</dbReference>
<sequence>MLDRPQPPTEICTPRLLLRPWQPADAPALWAMLTSEAPRLLRNFPRTLGAVTDEASAAAFIALREADWAIGAGFQYGIWPVAAPGRCAGLISLRDVLRSPFDVPKAEVAYFVGAAFEGQGLLREGLVAVLGEAAFEALRLEKVFARILPDNERSRQLALRLGFVHGGRLRREFRQGDDGRYVDIDYFDLLRTDWVARSTETA</sequence>
<dbReference type="AlphaFoldDB" id="A0A7L5A214"/>
<proteinExistence type="inferred from homology"/>
<dbReference type="PANTHER" id="PTHR43792">
    <property type="entry name" value="GNAT FAMILY, PUTATIVE (AFU_ORTHOLOGUE AFUA_3G00765)-RELATED-RELATED"/>
    <property type="match status" value="1"/>
</dbReference>
<protein>
    <submittedName>
        <fullName evidence="5">GNAT family N-acetyltransferase</fullName>
    </submittedName>
</protein>
<dbReference type="EMBL" id="VTWU01000002">
    <property type="protein sequence ID" value="KAA9338517.1"/>
    <property type="molecule type" value="Genomic_DNA"/>
</dbReference>
<reference evidence="5 6" key="1">
    <citation type="submission" date="2019-09" db="EMBL/GenBank/DDBJ databases">
        <title>Genome sequence of Hymenobacter sp. M3.</title>
        <authorList>
            <person name="Srinivasan S."/>
        </authorList>
    </citation>
    <scope>NUCLEOTIDE SEQUENCE [LARGE SCALE GENOMIC DNA]</scope>
    <source>
        <strain evidence="5 6">M3</strain>
    </source>
</reference>
<dbReference type="RefSeq" id="WP_151078066.1">
    <property type="nucleotide sequence ID" value="NZ_CP047647.1"/>
</dbReference>
<dbReference type="PANTHER" id="PTHR43792:SF8">
    <property type="entry name" value="[RIBOSOMAL PROTEIN US5]-ALANINE N-ACETYLTRANSFERASE"/>
    <property type="match status" value="1"/>
</dbReference>
<comment type="caution">
    <text evidence="5">The sequence shown here is derived from an EMBL/GenBank/DDBJ whole genome shotgun (WGS) entry which is preliminary data.</text>
</comment>